<evidence type="ECO:0000256" key="6">
    <source>
        <dbReference type="ARBA" id="ARBA00022438"/>
    </source>
</evidence>
<proteinExistence type="inferred from homology"/>
<dbReference type="InterPro" id="IPR042097">
    <property type="entry name" value="Aminopeptidase_N-like_N_sf"/>
</dbReference>
<accession>A0A2V4NZE3</accession>
<dbReference type="SUPFAM" id="SSF63737">
    <property type="entry name" value="Leukotriene A4 hydrolase N-terminal domain"/>
    <property type="match status" value="1"/>
</dbReference>
<dbReference type="Gene3D" id="2.60.40.1730">
    <property type="entry name" value="tricorn interacting facor f3 domain"/>
    <property type="match status" value="1"/>
</dbReference>
<evidence type="ECO:0000256" key="10">
    <source>
        <dbReference type="ARBA" id="ARBA00022833"/>
    </source>
</evidence>
<dbReference type="GO" id="GO:0005615">
    <property type="term" value="C:extracellular space"/>
    <property type="evidence" value="ECO:0007669"/>
    <property type="project" value="TreeGrafter"/>
</dbReference>
<evidence type="ECO:0000313" key="16">
    <source>
        <dbReference type="Proteomes" id="UP000248039"/>
    </source>
</evidence>
<organism evidence="15 16">
    <name type="scientific">Streptomyces tateyamensis</name>
    <dbReference type="NCBI Taxonomy" id="565073"/>
    <lineage>
        <taxon>Bacteria</taxon>
        <taxon>Bacillati</taxon>
        <taxon>Actinomycetota</taxon>
        <taxon>Actinomycetes</taxon>
        <taxon>Kitasatosporales</taxon>
        <taxon>Streptomycetaceae</taxon>
        <taxon>Streptomyces</taxon>
    </lineage>
</organism>
<keyword evidence="9" id="KW-0378">Hydrolase</keyword>
<evidence type="ECO:0000259" key="14">
    <source>
        <dbReference type="Pfam" id="PF11838"/>
    </source>
</evidence>
<feature type="domain" description="Peptidase M1 membrane alanine aminopeptidase" evidence="13">
    <location>
        <begin position="225"/>
        <end position="438"/>
    </location>
</feature>
<evidence type="ECO:0000256" key="8">
    <source>
        <dbReference type="ARBA" id="ARBA00022723"/>
    </source>
</evidence>
<evidence type="ECO:0000313" key="15">
    <source>
        <dbReference type="EMBL" id="PYC77234.1"/>
    </source>
</evidence>
<feature type="domain" description="ERAP1-like C-terminal" evidence="14">
    <location>
        <begin position="508"/>
        <end position="816"/>
    </location>
</feature>
<evidence type="ECO:0000256" key="3">
    <source>
        <dbReference type="ARBA" id="ARBA00010136"/>
    </source>
</evidence>
<dbReference type="PRINTS" id="PR00756">
    <property type="entry name" value="ALADIPTASE"/>
</dbReference>
<evidence type="ECO:0000256" key="4">
    <source>
        <dbReference type="ARBA" id="ARBA00012564"/>
    </source>
</evidence>
<dbReference type="OrthoDB" id="100605at2"/>
<dbReference type="GO" id="GO:0042277">
    <property type="term" value="F:peptide binding"/>
    <property type="evidence" value="ECO:0007669"/>
    <property type="project" value="TreeGrafter"/>
</dbReference>
<evidence type="ECO:0000256" key="11">
    <source>
        <dbReference type="ARBA" id="ARBA00023049"/>
    </source>
</evidence>
<gene>
    <name evidence="15" type="primary">pepN</name>
    <name evidence="15" type="ORF">C7C46_19910</name>
</gene>
<dbReference type="InterPro" id="IPR001930">
    <property type="entry name" value="Peptidase_M1"/>
</dbReference>
<evidence type="ECO:0000256" key="9">
    <source>
        <dbReference type="ARBA" id="ARBA00022801"/>
    </source>
</evidence>
<dbReference type="Pfam" id="PF01433">
    <property type="entry name" value="Peptidase_M1"/>
    <property type="match status" value="1"/>
</dbReference>
<name>A0A2V4NZE3_9ACTN</name>
<dbReference type="FunFam" id="1.10.390.10:FF:000004">
    <property type="entry name" value="Aminopeptidase N"/>
    <property type="match status" value="1"/>
</dbReference>
<reference evidence="15 16" key="1">
    <citation type="submission" date="2018-03" db="EMBL/GenBank/DDBJ databases">
        <title>Bioinformatic expansion and discovery of thiopeptide antibiotics.</title>
        <authorList>
            <person name="Schwalen C.J."/>
            <person name="Hudson G.A."/>
            <person name="Mitchell D.A."/>
        </authorList>
    </citation>
    <scope>NUCLEOTIDE SEQUENCE [LARGE SCALE GENOMIC DNA]</scope>
    <source>
        <strain evidence="15 16">ATCC 21389</strain>
    </source>
</reference>
<dbReference type="PANTHER" id="PTHR11533:SF174">
    <property type="entry name" value="PUROMYCIN-SENSITIVE AMINOPEPTIDASE-RELATED"/>
    <property type="match status" value="1"/>
</dbReference>
<dbReference type="InterPro" id="IPR014782">
    <property type="entry name" value="Peptidase_M1_dom"/>
</dbReference>
<dbReference type="InterPro" id="IPR024571">
    <property type="entry name" value="ERAP1-like_C_dom"/>
</dbReference>
<dbReference type="GO" id="GO:0070006">
    <property type="term" value="F:metalloaminopeptidase activity"/>
    <property type="evidence" value="ECO:0007669"/>
    <property type="project" value="TreeGrafter"/>
</dbReference>
<dbReference type="AlphaFoldDB" id="A0A2V4NZE3"/>
<comment type="catalytic activity">
    <reaction evidence="1">
        <text>Release of an N-terminal amino acid, Xaa-|-Yaa- from a peptide, amide or arylamide. Xaa is preferably Ala, but may be most amino acids including Pro (slow action). When a terminal hydrophobic residue is followed by a prolyl residue, the two may be released as an intact Xaa-Pro dipeptide.</text>
        <dbReference type="EC" id="3.4.11.2"/>
    </reaction>
</comment>
<dbReference type="GO" id="GO:0016285">
    <property type="term" value="F:alanyl aminopeptidase activity"/>
    <property type="evidence" value="ECO:0007669"/>
    <property type="project" value="UniProtKB-EC"/>
</dbReference>
<dbReference type="GO" id="GO:0006508">
    <property type="term" value="P:proteolysis"/>
    <property type="evidence" value="ECO:0007669"/>
    <property type="project" value="UniProtKB-UniRule"/>
</dbReference>
<dbReference type="InterPro" id="IPR012778">
    <property type="entry name" value="Pept_M1_aminopeptidase"/>
</dbReference>
<dbReference type="CDD" id="cd09602">
    <property type="entry name" value="M1_APN"/>
    <property type="match status" value="1"/>
</dbReference>
<dbReference type="Gene3D" id="1.10.390.10">
    <property type="entry name" value="Neutral Protease Domain 2"/>
    <property type="match status" value="1"/>
</dbReference>
<comment type="similarity">
    <text evidence="3">Belongs to the peptidase M1 family.</text>
</comment>
<keyword evidence="7" id="KW-0645">Protease</keyword>
<dbReference type="Pfam" id="PF11838">
    <property type="entry name" value="ERAP1_C"/>
    <property type="match status" value="1"/>
</dbReference>
<dbReference type="GO" id="GO:0043171">
    <property type="term" value="P:peptide catabolic process"/>
    <property type="evidence" value="ECO:0007669"/>
    <property type="project" value="TreeGrafter"/>
</dbReference>
<keyword evidence="6 15" id="KW-0031">Aminopeptidase</keyword>
<keyword evidence="8" id="KW-0479">Metal-binding</keyword>
<dbReference type="EC" id="3.4.11.2" evidence="4 12"/>
<dbReference type="InterPro" id="IPR027268">
    <property type="entry name" value="Peptidase_M4/M1_CTD_sf"/>
</dbReference>
<evidence type="ECO:0000256" key="1">
    <source>
        <dbReference type="ARBA" id="ARBA00000098"/>
    </source>
</evidence>
<evidence type="ECO:0000256" key="2">
    <source>
        <dbReference type="ARBA" id="ARBA00001947"/>
    </source>
</evidence>
<dbReference type="GO" id="GO:0008270">
    <property type="term" value="F:zinc ion binding"/>
    <property type="evidence" value="ECO:0007669"/>
    <property type="project" value="UniProtKB-UniRule"/>
</dbReference>
<dbReference type="RefSeq" id="WP_110671223.1">
    <property type="nucleotide sequence ID" value="NZ_PYBW01000070.1"/>
</dbReference>
<keyword evidence="11" id="KW-0482">Metalloprotease</keyword>
<dbReference type="EMBL" id="PYBW01000070">
    <property type="protein sequence ID" value="PYC77234.1"/>
    <property type="molecule type" value="Genomic_DNA"/>
</dbReference>
<comment type="caution">
    <text evidence="15">The sequence shown here is derived from an EMBL/GenBank/DDBJ whole genome shotgun (WGS) entry which is preliminary data.</text>
</comment>
<dbReference type="InterPro" id="IPR050344">
    <property type="entry name" value="Peptidase_M1_aminopeptidases"/>
</dbReference>
<dbReference type="GO" id="GO:0016020">
    <property type="term" value="C:membrane"/>
    <property type="evidence" value="ECO:0007669"/>
    <property type="project" value="TreeGrafter"/>
</dbReference>
<protein>
    <recommendedName>
        <fullName evidence="5 12">Aminopeptidase N</fullName>
        <ecNumber evidence="4 12">3.4.11.2</ecNumber>
    </recommendedName>
</protein>
<dbReference type="GO" id="GO:0005737">
    <property type="term" value="C:cytoplasm"/>
    <property type="evidence" value="ECO:0007669"/>
    <property type="project" value="TreeGrafter"/>
</dbReference>
<keyword evidence="10" id="KW-0862">Zinc</keyword>
<dbReference type="NCBIfam" id="TIGR02412">
    <property type="entry name" value="pepN_strep_liv"/>
    <property type="match status" value="1"/>
</dbReference>
<evidence type="ECO:0000256" key="7">
    <source>
        <dbReference type="ARBA" id="ARBA00022670"/>
    </source>
</evidence>
<evidence type="ECO:0000256" key="12">
    <source>
        <dbReference type="NCBIfam" id="TIGR02412"/>
    </source>
</evidence>
<dbReference type="PANTHER" id="PTHR11533">
    <property type="entry name" value="PROTEASE M1 ZINC METALLOPROTEASE"/>
    <property type="match status" value="1"/>
</dbReference>
<evidence type="ECO:0000259" key="13">
    <source>
        <dbReference type="Pfam" id="PF01433"/>
    </source>
</evidence>
<dbReference type="Proteomes" id="UP000248039">
    <property type="component" value="Unassembled WGS sequence"/>
</dbReference>
<comment type="cofactor">
    <cofactor evidence="2">
        <name>Zn(2+)</name>
        <dbReference type="ChEBI" id="CHEBI:29105"/>
    </cofactor>
</comment>
<keyword evidence="16" id="KW-1185">Reference proteome</keyword>
<evidence type="ECO:0000256" key="5">
    <source>
        <dbReference type="ARBA" id="ARBA00015611"/>
    </source>
</evidence>
<dbReference type="SUPFAM" id="SSF55486">
    <property type="entry name" value="Metalloproteases ('zincins'), catalytic domain"/>
    <property type="match status" value="1"/>
</dbReference>
<sequence length="825" mass="90176">MTPMPSLTRAEAVERHELLDVRSVSVDLDLTHGPEVFAATTVLRFDCARPGAATFLDVKPVRLLRVELNGRQLDPAALAGGRFPLTGLAAENELLVEAECAYSHTGEGMHRFTDPADGEDYVYLQSFLDSGPTAFACFDQPDLKAVHQLSVTAPPQWTVVGNSLATTAGPGRWSFAPTPPIPSYLVTLVAGPLHSVRAEHDGIPLGLHCRRSLAAQLDADAAELFEITGQGFDHYHRIFRTRYPFDSYDQCFVPEFNAGAMENPGCVTFKDDFVFRSAVPDTERAVRAMVVTHEMAHMWFGDLVTMKWWDDLWLNESFAEFMAYTATARATRFSDAWTDYSARKAWGYDADQRPSTHPVAPESVEDSAQALQNFDGISYAKGASALRQLVAWLGEEEFLAGVNDYFERYAFANATLDDLLGCLAAASGRDVHGWAERWLRTTGVDTVRTDGEQLLHSASGGVLRPHRLSVARYRQAPGGTLDLVARENLELTGEVDRIELRTAPDDLLVVNDTDLDYLKVRLDEHSWRTVRESLGAVPDESARAVLWNSARDQVRDGELAPEEYLELVAAHLPGETSLHLVQAVLRFARELVVDRFLAPERRPAALALLGTVYRSLLERGAGEGDLRLVAARGLLTVAATKEQAAELQEWLAAGTVPGGPELDPELRWQLLLRLAVLGATDEAQLAAQQALDPSDLSEEGATRCRAALPDRAAKEAAFTALFHGGLSNYLAAATAQGLWQPEQAELLADLTLRYFEELPAAAERGPAIAAVLTRHGFPAFAATGATVAAAEACLARTDLTPGARRGLVDQLDDLRRAVRARRLPA</sequence>